<evidence type="ECO:0000259" key="10">
    <source>
        <dbReference type="Pfam" id="PF14551"/>
    </source>
</evidence>
<reference evidence="12 13" key="1">
    <citation type="submission" date="2018-04" db="EMBL/GenBank/DDBJ databases">
        <title>Halococcoides cellulosivorans gen. nov., sp. nov., an extremely halophilic cellulose-utilizing haloarchaeon from hypersaline lakes.</title>
        <authorList>
            <person name="Sorokin D.Y."/>
            <person name="Toshchakov S.V."/>
            <person name="Samarov N.I."/>
            <person name="Korzhenkov A."/>
            <person name="Kublanov I.V."/>
        </authorList>
    </citation>
    <scope>NUCLEOTIDE SEQUENCE [LARGE SCALE GENOMIC DNA]</scope>
    <source>
        <strain evidence="12 13">HArcel1</strain>
    </source>
</reference>
<feature type="domain" description="MCM N-terminal" evidence="10">
    <location>
        <begin position="26"/>
        <end position="79"/>
    </location>
</feature>
<evidence type="ECO:0000256" key="4">
    <source>
        <dbReference type="ARBA" id="ARBA00022741"/>
    </source>
</evidence>
<dbReference type="Gene3D" id="3.90.1570.30">
    <property type="match status" value="1"/>
</dbReference>
<evidence type="ECO:0000256" key="3">
    <source>
        <dbReference type="ARBA" id="ARBA00022705"/>
    </source>
</evidence>
<dbReference type="GO" id="GO:0005524">
    <property type="term" value="F:ATP binding"/>
    <property type="evidence" value="ECO:0007669"/>
    <property type="project" value="UniProtKB-KW"/>
</dbReference>
<evidence type="ECO:0000259" key="9">
    <source>
        <dbReference type="Pfam" id="PF04313"/>
    </source>
</evidence>
<evidence type="ECO:0000256" key="1">
    <source>
        <dbReference type="ARBA" id="ARBA00008010"/>
    </source>
</evidence>
<dbReference type="RefSeq" id="WP_108383940.1">
    <property type="nucleotide sequence ID" value="NZ_CP028858.1"/>
</dbReference>
<dbReference type="Pfam" id="PF14551">
    <property type="entry name" value="MCM_N"/>
    <property type="match status" value="1"/>
</dbReference>
<evidence type="ECO:0000256" key="6">
    <source>
        <dbReference type="ARBA" id="ARBA00022806"/>
    </source>
</evidence>
<dbReference type="InterPro" id="IPR031327">
    <property type="entry name" value="MCM"/>
</dbReference>
<feature type="domain" description="MCM OB" evidence="11">
    <location>
        <begin position="101"/>
        <end position="220"/>
    </location>
</feature>
<dbReference type="Proteomes" id="UP000244727">
    <property type="component" value="Chromosome"/>
</dbReference>
<dbReference type="SMART" id="SM00350">
    <property type="entry name" value="MCM"/>
    <property type="match status" value="1"/>
</dbReference>
<keyword evidence="8" id="KW-0238">DNA-binding</keyword>
<dbReference type="InterPro" id="IPR012340">
    <property type="entry name" value="NA-bd_OB-fold"/>
</dbReference>
<dbReference type="PANTHER" id="PTHR11630">
    <property type="entry name" value="DNA REPLICATION LICENSING FACTOR MCM FAMILY MEMBER"/>
    <property type="match status" value="1"/>
</dbReference>
<gene>
    <name evidence="12" type="ORF">HARCEL1_12670</name>
</gene>
<dbReference type="GO" id="GO:0009035">
    <property type="term" value="F:type I site-specific deoxyribonuclease activity"/>
    <property type="evidence" value="ECO:0007669"/>
    <property type="project" value="UniProtKB-EC"/>
</dbReference>
<dbReference type="GO" id="GO:0042555">
    <property type="term" value="C:MCM complex"/>
    <property type="evidence" value="ECO:0007669"/>
    <property type="project" value="TreeGrafter"/>
</dbReference>
<keyword evidence="3" id="KW-0235">DNA replication</keyword>
<keyword evidence="5" id="KW-0378">Hydrolase</keyword>
<dbReference type="EC" id="3.6.4.12" evidence="2"/>
<dbReference type="KEGG" id="harc:HARCEL1_12670"/>
<dbReference type="Pfam" id="PF04313">
    <property type="entry name" value="HSDR_N"/>
    <property type="match status" value="1"/>
</dbReference>
<evidence type="ECO:0000313" key="12">
    <source>
        <dbReference type="EMBL" id="AWB28492.1"/>
    </source>
</evidence>
<dbReference type="AlphaFoldDB" id="A0A2R4X3W7"/>
<dbReference type="Gene3D" id="2.40.50.140">
    <property type="entry name" value="Nucleic acid-binding proteins"/>
    <property type="match status" value="1"/>
</dbReference>
<protein>
    <recommendedName>
        <fullName evidence="2">DNA helicase</fullName>
        <ecNumber evidence="2">3.6.4.12</ecNumber>
    </recommendedName>
</protein>
<dbReference type="GO" id="GO:0006260">
    <property type="term" value="P:DNA replication"/>
    <property type="evidence" value="ECO:0007669"/>
    <property type="project" value="UniProtKB-KW"/>
</dbReference>
<dbReference type="FunFam" id="2.20.28.10:FF:000003">
    <property type="entry name" value="DNA helicase"/>
    <property type="match status" value="1"/>
</dbReference>
<evidence type="ECO:0000256" key="8">
    <source>
        <dbReference type="ARBA" id="ARBA00023125"/>
    </source>
</evidence>
<organism evidence="12 13">
    <name type="scientific">Halococcoides cellulosivorans</name>
    <dbReference type="NCBI Taxonomy" id="1679096"/>
    <lineage>
        <taxon>Archaea</taxon>
        <taxon>Methanobacteriati</taxon>
        <taxon>Methanobacteriota</taxon>
        <taxon>Stenosarchaea group</taxon>
        <taxon>Halobacteria</taxon>
        <taxon>Halobacteriales</taxon>
        <taxon>Haloarculaceae</taxon>
        <taxon>Halococcoides</taxon>
    </lineage>
</organism>
<evidence type="ECO:0000256" key="2">
    <source>
        <dbReference type="ARBA" id="ARBA00012551"/>
    </source>
</evidence>
<keyword evidence="7" id="KW-0067">ATP-binding</keyword>
<keyword evidence="4" id="KW-0547">Nucleotide-binding</keyword>
<feature type="domain" description="Restriction endonuclease type I HsdR N-terminal" evidence="9">
    <location>
        <begin position="284"/>
        <end position="383"/>
    </location>
</feature>
<dbReference type="SUPFAM" id="SSF50249">
    <property type="entry name" value="Nucleic acid-binding proteins"/>
    <property type="match status" value="1"/>
</dbReference>
<keyword evidence="6" id="KW-0347">Helicase</keyword>
<dbReference type="InterPro" id="IPR007409">
    <property type="entry name" value="Restrct_endonuc_type1_HsdR_N"/>
</dbReference>
<dbReference type="PANTHER" id="PTHR11630:SF66">
    <property type="entry name" value="DNA REPLICATION LICENSING FACTOR MCM4"/>
    <property type="match status" value="1"/>
</dbReference>
<dbReference type="GeneID" id="36513375"/>
<dbReference type="EMBL" id="CP028858">
    <property type="protein sequence ID" value="AWB28492.1"/>
    <property type="molecule type" value="Genomic_DNA"/>
</dbReference>
<accession>A0A2R4X3W7</accession>
<sequence>MVRTEDRDVVDSFQVFFKEHCREGITELAENYRTEQTSLNIDYEELVEFDEDLAADVRSRPAQLQEYAKEALRQYGLPFELASNETYIRFRNLPERTAIPSIRADHRGRLVAVEGIVRDASDVRPKITTAAFECQRCGTLTRIPQRDGSLEEPHECQGCEQEGPFEINFDRSKFVDAQSATIHSLTPGDGRAELETRVEDDLAGTFAPGDPVRITAVVRLEERGDSPEFEIYLDGMSVSAADWDALEWSPASAEEQPADVEEALEEFQATAASVLGQLSDTVREEETKAKLVTPFVDALGWDPTDPRQVRLEYTDGEINDRPDYALFVPDRDHPVVVIEAKRLGRNLDMEHRTRNYMREYGADWGIFTNGETYRIFETAEDDDRPTEEFVAEIGLDDVHRSDVLLQLARSAYC</sequence>
<keyword evidence="13" id="KW-1185">Reference proteome</keyword>
<comment type="similarity">
    <text evidence="1">Belongs to the MCM family.</text>
</comment>
<dbReference type="GO" id="GO:0017116">
    <property type="term" value="F:single-stranded DNA helicase activity"/>
    <property type="evidence" value="ECO:0007669"/>
    <property type="project" value="TreeGrafter"/>
</dbReference>
<evidence type="ECO:0000313" key="13">
    <source>
        <dbReference type="Proteomes" id="UP000244727"/>
    </source>
</evidence>
<dbReference type="InterPro" id="IPR033762">
    <property type="entry name" value="MCM_OB"/>
</dbReference>
<dbReference type="InterPro" id="IPR027925">
    <property type="entry name" value="MCM_N"/>
</dbReference>
<dbReference type="GO" id="GO:0009307">
    <property type="term" value="P:DNA restriction-modification system"/>
    <property type="evidence" value="ECO:0007669"/>
    <property type="project" value="UniProtKB-KW"/>
</dbReference>
<dbReference type="GO" id="GO:0003697">
    <property type="term" value="F:single-stranded DNA binding"/>
    <property type="evidence" value="ECO:0007669"/>
    <property type="project" value="TreeGrafter"/>
</dbReference>
<name>A0A2R4X3W7_9EURY</name>
<evidence type="ECO:0000259" key="11">
    <source>
        <dbReference type="Pfam" id="PF17207"/>
    </source>
</evidence>
<dbReference type="Gene3D" id="3.30.1640.10">
    <property type="entry name" value="mini-chromosome maintenance (MCM) complex, chain A, domain 1"/>
    <property type="match status" value="1"/>
</dbReference>
<evidence type="ECO:0000256" key="7">
    <source>
        <dbReference type="ARBA" id="ARBA00022840"/>
    </source>
</evidence>
<dbReference type="Pfam" id="PF17207">
    <property type="entry name" value="MCM_OB"/>
    <property type="match status" value="1"/>
</dbReference>
<evidence type="ECO:0000256" key="5">
    <source>
        <dbReference type="ARBA" id="ARBA00022801"/>
    </source>
</evidence>
<proteinExistence type="inferred from homology"/>
<dbReference type="Gene3D" id="2.20.28.10">
    <property type="match status" value="1"/>
</dbReference>